<dbReference type="Proteomes" id="UP000095287">
    <property type="component" value="Unplaced"/>
</dbReference>
<protein>
    <submittedName>
        <fullName evidence="2">Lasso RiPP family leader peptide-containing protein</fullName>
    </submittedName>
</protein>
<keyword evidence="1" id="KW-1185">Reference proteome</keyword>
<proteinExistence type="predicted"/>
<evidence type="ECO:0000313" key="1">
    <source>
        <dbReference type="Proteomes" id="UP000095287"/>
    </source>
</evidence>
<reference evidence="2" key="1">
    <citation type="submission" date="2016-11" db="UniProtKB">
        <authorList>
            <consortium name="WormBaseParasite"/>
        </authorList>
    </citation>
    <scope>IDENTIFICATION</scope>
</reference>
<evidence type="ECO:0000313" key="2">
    <source>
        <dbReference type="WBParaSite" id="L893_g13194.t1"/>
    </source>
</evidence>
<dbReference type="AlphaFoldDB" id="A0A1I7Y6C7"/>
<accession>A0A1I7Y6C7</accession>
<organism evidence="1 2">
    <name type="scientific">Steinernema glaseri</name>
    <dbReference type="NCBI Taxonomy" id="37863"/>
    <lineage>
        <taxon>Eukaryota</taxon>
        <taxon>Metazoa</taxon>
        <taxon>Ecdysozoa</taxon>
        <taxon>Nematoda</taxon>
        <taxon>Chromadorea</taxon>
        <taxon>Rhabditida</taxon>
        <taxon>Tylenchina</taxon>
        <taxon>Panagrolaimomorpha</taxon>
        <taxon>Strongyloidoidea</taxon>
        <taxon>Steinernematidae</taxon>
        <taxon>Steinernema</taxon>
    </lineage>
</organism>
<name>A0A1I7Y6C7_9BILA</name>
<sequence>MDERRSSFEKTYETRKIADRFEGHPIFGGRSSVVGGVSKAPLADFDSDRTQ</sequence>
<dbReference type="WBParaSite" id="L893_g13194.t1">
    <property type="protein sequence ID" value="L893_g13194.t1"/>
    <property type="gene ID" value="L893_g13194"/>
</dbReference>